<dbReference type="AlphaFoldDB" id="X1U844"/>
<proteinExistence type="predicted"/>
<feature type="non-terminal residue" evidence="1">
    <location>
        <position position="33"/>
    </location>
</feature>
<protein>
    <submittedName>
        <fullName evidence="1">Uncharacterized protein</fullName>
    </submittedName>
</protein>
<organism evidence="1">
    <name type="scientific">marine sediment metagenome</name>
    <dbReference type="NCBI Taxonomy" id="412755"/>
    <lineage>
        <taxon>unclassified sequences</taxon>
        <taxon>metagenomes</taxon>
        <taxon>ecological metagenomes</taxon>
    </lineage>
</organism>
<comment type="caution">
    <text evidence="1">The sequence shown here is derived from an EMBL/GenBank/DDBJ whole genome shotgun (WGS) entry which is preliminary data.</text>
</comment>
<evidence type="ECO:0000313" key="1">
    <source>
        <dbReference type="EMBL" id="GAI88459.1"/>
    </source>
</evidence>
<sequence length="33" mass="3992">MDLVYDIIRKESPMRRIIIETAMNFPQVPEEKK</sequence>
<gene>
    <name evidence="1" type="ORF">S12H4_39715</name>
</gene>
<name>X1U844_9ZZZZ</name>
<reference evidence="1" key="1">
    <citation type="journal article" date="2014" name="Front. Microbiol.">
        <title>High frequency of phylogenetically diverse reductive dehalogenase-homologous genes in deep subseafloor sedimentary metagenomes.</title>
        <authorList>
            <person name="Kawai M."/>
            <person name="Futagami T."/>
            <person name="Toyoda A."/>
            <person name="Takaki Y."/>
            <person name="Nishi S."/>
            <person name="Hori S."/>
            <person name="Arai W."/>
            <person name="Tsubouchi T."/>
            <person name="Morono Y."/>
            <person name="Uchiyama I."/>
            <person name="Ito T."/>
            <person name="Fujiyama A."/>
            <person name="Inagaki F."/>
            <person name="Takami H."/>
        </authorList>
    </citation>
    <scope>NUCLEOTIDE SEQUENCE</scope>
    <source>
        <strain evidence="1">Expedition CK06-06</strain>
    </source>
</reference>
<accession>X1U844</accession>
<dbReference type="EMBL" id="BARW01024035">
    <property type="protein sequence ID" value="GAI88459.1"/>
    <property type="molecule type" value="Genomic_DNA"/>
</dbReference>